<dbReference type="PANTHER" id="PTHR36925">
    <property type="entry name" value="COBALT-PRECORRIN-6A REDUCTASE"/>
    <property type="match status" value="1"/>
</dbReference>
<keyword evidence="3" id="KW-0560">Oxidoreductase</keyword>
<dbReference type="Proteomes" id="UP000646659">
    <property type="component" value="Unassembled WGS sequence"/>
</dbReference>
<proteinExistence type="predicted"/>
<reference evidence="5" key="1">
    <citation type="submission" date="2018-06" db="EMBL/GenBank/DDBJ databases">
        <title>Draft genome sequence of Methanothermobacter thermautotrophicus Strain WHS, a thermophilic, hydrogenotrophic methanogen isolated from Washburn Hot Springs in Yellowstone National Park, USA.</title>
        <authorList>
            <person name="Mckay L.J."/>
            <person name="Klingelsmith K."/>
            <person name="Inskeep W.P."/>
            <person name="Fields M.W."/>
        </authorList>
    </citation>
    <scope>NUCLEOTIDE SEQUENCE</scope>
    <source>
        <strain evidence="5">WHS</strain>
    </source>
</reference>
<dbReference type="EMBL" id="QKOF01000006">
    <property type="protein sequence ID" value="MBE2900373.1"/>
    <property type="molecule type" value="Genomic_DNA"/>
</dbReference>
<comment type="caution">
    <text evidence="5">The sequence shown here is derived from an EMBL/GenBank/DDBJ whole genome shotgun (WGS) entry which is preliminary data.</text>
</comment>
<dbReference type="GO" id="GO:0016994">
    <property type="term" value="F:precorrin-6A reductase activity"/>
    <property type="evidence" value="ECO:0007669"/>
    <property type="project" value="InterPro"/>
</dbReference>
<dbReference type="InterPro" id="IPR003723">
    <property type="entry name" value="Precorrin-6x_reduct"/>
</dbReference>
<dbReference type="AlphaFoldDB" id="A0A842YR22"/>
<organism evidence="5 6">
    <name type="scientific">Methanothermobacter thermautotrophicus</name>
    <name type="common">Methanobacterium thermoformicicum</name>
    <dbReference type="NCBI Taxonomy" id="145262"/>
    <lineage>
        <taxon>Archaea</taxon>
        <taxon>Methanobacteriati</taxon>
        <taxon>Methanobacteriota</taxon>
        <taxon>Methanomada group</taxon>
        <taxon>Methanobacteria</taxon>
        <taxon>Methanobacteriales</taxon>
        <taxon>Methanobacteriaceae</taxon>
        <taxon>Methanothermobacter</taxon>
    </lineage>
</organism>
<dbReference type="GO" id="GO:0009236">
    <property type="term" value="P:cobalamin biosynthetic process"/>
    <property type="evidence" value="ECO:0007669"/>
    <property type="project" value="UniProtKB-UniPathway"/>
</dbReference>
<evidence type="ECO:0000256" key="3">
    <source>
        <dbReference type="ARBA" id="ARBA00023002"/>
    </source>
</evidence>
<name>A0A842YR22_METTF</name>
<dbReference type="UniPathway" id="UPA00148"/>
<dbReference type="OrthoDB" id="6027at2157"/>
<dbReference type="PROSITE" id="PS51014">
    <property type="entry name" value="COBK_CBIJ"/>
    <property type="match status" value="1"/>
</dbReference>
<dbReference type="Pfam" id="PF02571">
    <property type="entry name" value="CbiJ"/>
    <property type="match status" value="1"/>
</dbReference>
<feature type="region of interest" description="Disordered" evidence="4">
    <location>
        <begin position="1"/>
        <end position="30"/>
    </location>
</feature>
<accession>A0A842YR22</accession>
<dbReference type="PANTHER" id="PTHR36925:SF1">
    <property type="entry name" value="COBALT-PRECORRIN-6A REDUCTASE"/>
    <property type="match status" value="1"/>
</dbReference>
<evidence type="ECO:0000313" key="5">
    <source>
        <dbReference type="EMBL" id="MBE2900373.1"/>
    </source>
</evidence>
<keyword evidence="2" id="KW-0169">Cobalamin biosynthesis</keyword>
<evidence type="ECO:0000256" key="2">
    <source>
        <dbReference type="ARBA" id="ARBA00022573"/>
    </source>
</evidence>
<evidence type="ECO:0000256" key="4">
    <source>
        <dbReference type="SAM" id="MobiDB-lite"/>
    </source>
</evidence>
<evidence type="ECO:0000256" key="1">
    <source>
        <dbReference type="ARBA" id="ARBA00004953"/>
    </source>
</evidence>
<protein>
    <submittedName>
        <fullName evidence="5">Precorrin-6A reductase</fullName>
    </submittedName>
</protein>
<sequence length="293" mass="31582">MRKTPKTPPTEKKIMQNPGTRKNTKDTTPGKKTLSVLVMAGTRDARRIISWLSGIPGVEVTATTTTDHGAELAEKAGASRTVTGPLDSEGLSELILKTGARLLIDATHPFAVQATGNALMACRDTETFYVRFERPEVNPEGVIRVKSFMEAGDVASSLLGDDELVMHLAGVSTLGDVLRSLEPERVAVRVLPSTSSIEKCLQLGVPASQIIAMQGRFSAEMNLALLREYRAGAVITKESGETGGLPEKVEAASELGIPLILVERPRVNLDGEAVFSDMSSLREHVLKILRDIR</sequence>
<dbReference type="NCBIfam" id="TIGR00715">
    <property type="entry name" value="precor6x_red"/>
    <property type="match status" value="1"/>
</dbReference>
<evidence type="ECO:0000313" key="6">
    <source>
        <dbReference type="Proteomes" id="UP000646659"/>
    </source>
</evidence>
<gene>
    <name evidence="5" type="primary">cobK</name>
    <name evidence="5" type="ORF">DNK57_06125</name>
</gene>
<comment type="pathway">
    <text evidence="1">Cofactor biosynthesis; adenosylcobalamin biosynthesis.</text>
</comment>